<protein>
    <submittedName>
        <fullName evidence="2">Uncharacterized protein</fullName>
    </submittedName>
</protein>
<keyword evidence="3" id="KW-1185">Reference proteome</keyword>
<organism evidence="2 3">
    <name type="scientific">Novosphingobium flavum</name>
    <dbReference type="NCBI Taxonomy" id="1778672"/>
    <lineage>
        <taxon>Bacteria</taxon>
        <taxon>Pseudomonadati</taxon>
        <taxon>Pseudomonadota</taxon>
        <taxon>Alphaproteobacteria</taxon>
        <taxon>Sphingomonadales</taxon>
        <taxon>Sphingomonadaceae</taxon>
        <taxon>Novosphingobium</taxon>
    </lineage>
</organism>
<dbReference type="Proteomes" id="UP000566813">
    <property type="component" value="Unassembled WGS sequence"/>
</dbReference>
<proteinExistence type="predicted"/>
<comment type="caution">
    <text evidence="2">The sequence shown here is derived from an EMBL/GenBank/DDBJ whole genome shotgun (WGS) entry which is preliminary data.</text>
</comment>
<name>A0A7X1KL05_9SPHN</name>
<feature type="compositionally biased region" description="Acidic residues" evidence="1">
    <location>
        <begin position="82"/>
        <end position="97"/>
    </location>
</feature>
<evidence type="ECO:0000313" key="3">
    <source>
        <dbReference type="Proteomes" id="UP000566813"/>
    </source>
</evidence>
<sequence length="97" mass="10598">MPDSANEPDIEPDNPEQDDEPSQAQTLASEALRRASSGIGDLESEKVRTGPDDDGTQDLVDRMKQMESSGRIDMSAYAGERNDDDEDETYGSATEDE</sequence>
<dbReference type="RefSeq" id="WP_185663353.1">
    <property type="nucleotide sequence ID" value="NZ_JACLAW010000004.1"/>
</dbReference>
<gene>
    <name evidence="2" type="ORF">H7F51_06110</name>
</gene>
<evidence type="ECO:0000313" key="2">
    <source>
        <dbReference type="EMBL" id="MBC2665084.1"/>
    </source>
</evidence>
<feature type="region of interest" description="Disordered" evidence="1">
    <location>
        <begin position="1"/>
        <end position="97"/>
    </location>
</feature>
<evidence type="ECO:0000256" key="1">
    <source>
        <dbReference type="SAM" id="MobiDB-lite"/>
    </source>
</evidence>
<dbReference type="EMBL" id="JACLAW010000004">
    <property type="protein sequence ID" value="MBC2665084.1"/>
    <property type="molecule type" value="Genomic_DNA"/>
</dbReference>
<accession>A0A7X1KL05</accession>
<reference evidence="2 3" key="1">
    <citation type="submission" date="2020-08" db="EMBL/GenBank/DDBJ databases">
        <title>The genome sequence of type strain Novosphingobium flavum NBRC 111647.</title>
        <authorList>
            <person name="Liu Y."/>
        </authorList>
    </citation>
    <scope>NUCLEOTIDE SEQUENCE [LARGE SCALE GENOMIC DNA]</scope>
    <source>
        <strain evidence="2 3">NBRC 111647</strain>
    </source>
</reference>
<feature type="compositionally biased region" description="Acidic residues" evidence="1">
    <location>
        <begin position="1"/>
        <end position="21"/>
    </location>
</feature>
<dbReference type="AlphaFoldDB" id="A0A7X1KL05"/>